<dbReference type="Gene3D" id="3.40.390.30">
    <property type="entry name" value="Metalloproteases ('zincins'), catalytic domain"/>
    <property type="match status" value="1"/>
</dbReference>
<comment type="function">
    <text evidence="8">Single strand-specific metallo-endoribonuclease involved in late-stage 70S ribosome quality control and in maturation of the 3' terminus of the 16S rRNA.</text>
</comment>
<evidence type="ECO:0000313" key="9">
    <source>
        <dbReference type="EMBL" id="PPI86896.1"/>
    </source>
</evidence>
<feature type="binding site" evidence="8">
    <location>
        <position position="118"/>
    </location>
    <ligand>
        <name>Zn(2+)</name>
        <dbReference type="ChEBI" id="CHEBI:29105"/>
        <note>catalytic</note>
    </ligand>
</feature>
<keyword evidence="4 8" id="KW-0479">Metal-binding</keyword>
<evidence type="ECO:0000313" key="10">
    <source>
        <dbReference type="Proteomes" id="UP000296144"/>
    </source>
</evidence>
<reference evidence="9 10" key="1">
    <citation type="journal article" date="2018" name="Genome Biol. Evol.">
        <title>Cladogenesis and Genomic Streamlining in Extracellular Endosymbionts of Tropical Stink Bugs.</title>
        <authorList>
            <person name="Otero-Bravo A."/>
            <person name="Goffredi S."/>
            <person name="Sabree Z.L."/>
        </authorList>
    </citation>
    <scope>NUCLEOTIDE SEQUENCE [LARGE SCALE GENOMIC DNA]</scope>
    <source>
        <strain evidence="9 10">SoEL</strain>
    </source>
</reference>
<dbReference type="PROSITE" id="PS01306">
    <property type="entry name" value="UPF0054"/>
    <property type="match status" value="1"/>
</dbReference>
<keyword evidence="10" id="KW-1185">Reference proteome</keyword>
<dbReference type="EC" id="3.1.-.-" evidence="8"/>
<dbReference type="HAMAP" id="MF_00009">
    <property type="entry name" value="Endoribonucl_YbeY"/>
    <property type="match status" value="1"/>
</dbReference>
<feature type="binding site" evidence="8">
    <location>
        <position position="114"/>
    </location>
    <ligand>
        <name>Zn(2+)</name>
        <dbReference type="ChEBI" id="CHEBI:29105"/>
        <note>catalytic</note>
    </ligand>
</feature>
<gene>
    <name evidence="8" type="primary">ybeY</name>
    <name evidence="9" type="ORF">CRV10_01435</name>
</gene>
<proteinExistence type="inferred from homology"/>
<dbReference type="InterPro" id="IPR020549">
    <property type="entry name" value="YbeY_CS"/>
</dbReference>
<dbReference type="SUPFAM" id="SSF55486">
    <property type="entry name" value="Metalloproteases ('zincins'), catalytic domain"/>
    <property type="match status" value="1"/>
</dbReference>
<comment type="caution">
    <text evidence="9">The sequence shown here is derived from an EMBL/GenBank/DDBJ whole genome shotgun (WGS) entry which is preliminary data.</text>
</comment>
<keyword evidence="5 8" id="KW-0255">Endonuclease</keyword>
<dbReference type="GO" id="GO:0006364">
    <property type="term" value="P:rRNA processing"/>
    <property type="evidence" value="ECO:0007669"/>
    <property type="project" value="UniProtKB-UniRule"/>
</dbReference>
<dbReference type="InterPro" id="IPR023091">
    <property type="entry name" value="MetalPrtase_cat_dom_sf_prd"/>
</dbReference>
<keyword evidence="8" id="KW-0698">rRNA processing</keyword>
<dbReference type="OrthoDB" id="9807740at2"/>
<dbReference type="Pfam" id="PF02130">
    <property type="entry name" value="YbeY"/>
    <property type="match status" value="1"/>
</dbReference>
<keyword evidence="8" id="KW-0963">Cytoplasm</keyword>
<keyword evidence="3 8" id="KW-0540">Nuclease</keyword>
<dbReference type="EMBL" id="PDKU01000001">
    <property type="protein sequence ID" value="PPI86896.1"/>
    <property type="molecule type" value="Genomic_DNA"/>
</dbReference>
<name>A0A2P5SX35_9GAMM</name>
<evidence type="ECO:0000256" key="4">
    <source>
        <dbReference type="ARBA" id="ARBA00022723"/>
    </source>
</evidence>
<feature type="binding site" evidence="8">
    <location>
        <position position="124"/>
    </location>
    <ligand>
        <name>Zn(2+)</name>
        <dbReference type="ChEBI" id="CHEBI:29105"/>
        <note>catalytic</note>
    </ligand>
</feature>
<dbReference type="GO" id="GO:0005737">
    <property type="term" value="C:cytoplasm"/>
    <property type="evidence" value="ECO:0007669"/>
    <property type="project" value="UniProtKB-SubCell"/>
</dbReference>
<dbReference type="NCBIfam" id="TIGR00043">
    <property type="entry name" value="rRNA maturation RNase YbeY"/>
    <property type="match status" value="1"/>
</dbReference>
<evidence type="ECO:0000256" key="5">
    <source>
        <dbReference type="ARBA" id="ARBA00022759"/>
    </source>
</evidence>
<keyword evidence="7 8" id="KW-0862">Zinc</keyword>
<evidence type="ECO:0000256" key="6">
    <source>
        <dbReference type="ARBA" id="ARBA00022801"/>
    </source>
</evidence>
<evidence type="ECO:0000256" key="1">
    <source>
        <dbReference type="ARBA" id="ARBA00010875"/>
    </source>
</evidence>
<accession>A0A2P5SX35</accession>
<sequence length="155" mass="18498">MKWNNFDLQIACKNTINIPNIMKFQCWIKNIFIYLQIKNNITIRLVDKEESCKLNLMYRKKNNSTNILSFPFEQFPFIKLPLLGDLVICFPLIEEESIQQGKTIEFHLLHIIVHGILHLLGYTHNKRYEAKKMEFIEIKIMSILGYPNPYYICEK</sequence>
<dbReference type="AlphaFoldDB" id="A0A2P5SX35"/>
<evidence type="ECO:0000256" key="2">
    <source>
        <dbReference type="ARBA" id="ARBA00022517"/>
    </source>
</evidence>
<comment type="subcellular location">
    <subcellularLocation>
        <location evidence="8">Cytoplasm</location>
    </subcellularLocation>
</comment>
<dbReference type="RefSeq" id="WP_136130059.1">
    <property type="nucleotide sequence ID" value="NZ_PDKU01000001.1"/>
</dbReference>
<protein>
    <recommendedName>
        <fullName evidence="8">Endoribonuclease YbeY</fullName>
        <ecNumber evidence="8">3.1.-.-</ecNumber>
    </recommendedName>
</protein>
<dbReference type="Proteomes" id="UP000296144">
    <property type="component" value="Unassembled WGS sequence"/>
</dbReference>
<keyword evidence="2 8" id="KW-0690">Ribosome biogenesis</keyword>
<dbReference type="GO" id="GO:0004521">
    <property type="term" value="F:RNA endonuclease activity"/>
    <property type="evidence" value="ECO:0007669"/>
    <property type="project" value="UniProtKB-UniRule"/>
</dbReference>
<comment type="similarity">
    <text evidence="1 8">Belongs to the endoribonuclease YbeY family.</text>
</comment>
<comment type="cofactor">
    <cofactor evidence="8">
        <name>Zn(2+)</name>
        <dbReference type="ChEBI" id="CHEBI:29105"/>
    </cofactor>
    <text evidence="8">Binds 1 zinc ion.</text>
</comment>
<dbReference type="GO" id="GO:0004222">
    <property type="term" value="F:metalloendopeptidase activity"/>
    <property type="evidence" value="ECO:0007669"/>
    <property type="project" value="InterPro"/>
</dbReference>
<dbReference type="InterPro" id="IPR002036">
    <property type="entry name" value="YbeY"/>
</dbReference>
<keyword evidence="6 8" id="KW-0378">Hydrolase</keyword>
<dbReference type="GO" id="GO:0008270">
    <property type="term" value="F:zinc ion binding"/>
    <property type="evidence" value="ECO:0007669"/>
    <property type="project" value="UniProtKB-UniRule"/>
</dbReference>
<evidence type="ECO:0000256" key="8">
    <source>
        <dbReference type="HAMAP-Rule" id="MF_00009"/>
    </source>
</evidence>
<evidence type="ECO:0000256" key="7">
    <source>
        <dbReference type="ARBA" id="ARBA00022833"/>
    </source>
</evidence>
<dbReference type="PANTHER" id="PTHR46986:SF1">
    <property type="entry name" value="ENDORIBONUCLEASE YBEY, CHLOROPLASTIC"/>
    <property type="match status" value="1"/>
</dbReference>
<organism evidence="9 10">
    <name type="scientific">Candidatus Pantoea edessiphila</name>
    <dbReference type="NCBI Taxonomy" id="2044610"/>
    <lineage>
        <taxon>Bacteria</taxon>
        <taxon>Pseudomonadati</taxon>
        <taxon>Pseudomonadota</taxon>
        <taxon>Gammaproteobacteria</taxon>
        <taxon>Enterobacterales</taxon>
        <taxon>Erwiniaceae</taxon>
        <taxon>Pantoea</taxon>
    </lineage>
</organism>
<dbReference type="PANTHER" id="PTHR46986">
    <property type="entry name" value="ENDORIBONUCLEASE YBEY, CHLOROPLASTIC"/>
    <property type="match status" value="1"/>
</dbReference>
<evidence type="ECO:0000256" key="3">
    <source>
        <dbReference type="ARBA" id="ARBA00022722"/>
    </source>
</evidence>